<organism evidence="3 4">
    <name type="scientific">Stackebrandtia endophytica</name>
    <dbReference type="NCBI Taxonomy" id="1496996"/>
    <lineage>
        <taxon>Bacteria</taxon>
        <taxon>Bacillati</taxon>
        <taxon>Actinomycetota</taxon>
        <taxon>Actinomycetes</taxon>
        <taxon>Glycomycetales</taxon>
        <taxon>Glycomycetaceae</taxon>
        <taxon>Stackebrandtia</taxon>
    </lineage>
</organism>
<evidence type="ECO:0000256" key="1">
    <source>
        <dbReference type="ARBA" id="ARBA00022729"/>
    </source>
</evidence>
<dbReference type="InParanoid" id="A0A543AYW3"/>
<gene>
    <name evidence="3" type="ORF">FB566_3338</name>
</gene>
<keyword evidence="4" id="KW-1185">Reference proteome</keyword>
<sequence length="569" mass="64070">MLTPFIDAFLHICKERQMPDTRPGWLSRRRVLGAAGAAAAGGATLWTAGVAMADTTTDHHVDPEPECSVDPAHPAEQFRASWIAGVVNIDWPSTTGLDAETQQAEYLRWLDDARDFRLNAVITQIRPTADAFWPSPHEPWSRWLTGEQGGDPGYDPLEFAVKATHDAGMDFHAWFNPYRVSMPTSSGDVGGDPSQLHESHPARQNPDWVVAYPKTGAATRLYYNPGIPEVREHVIEAMLHAVENYDIDAVHFDDYFYPYPSGTEDFDDDEAYAQYGGDFATKADWRRDNTDQLIQEFNRRVKQIKPWVRFGVSPFGVWRNIADDPEGSDTRAGAPTYDVLFADTRKWIREGWIDYIAPQIYWAMSLEVASYSVLAKWWSEVCEGTDCQLILGEATYKVNVDEASPEWKNDPRELLNHLTLCREYPNISGNAYFSANSVRDDQLNAMTLLRDEHYRTPALVPASPHLGGNQPKPPKVSSLTWSDGRYVLEWRPHNRRKGIDEVTRYAIYTVDGDPGDCGFGDGTHLVAVVPHDSDVPVQRFTWEAAESDDRVFAIKSLSRTWQASGESLA</sequence>
<keyword evidence="1" id="KW-0732">Signal</keyword>
<feature type="domain" description="Glycosyl hydrolase-like 10" evidence="2">
    <location>
        <begin position="78"/>
        <end position="407"/>
    </location>
</feature>
<dbReference type="SUPFAM" id="SSF51445">
    <property type="entry name" value="(Trans)glycosidases"/>
    <property type="match status" value="1"/>
</dbReference>
<dbReference type="PROSITE" id="PS51318">
    <property type="entry name" value="TAT"/>
    <property type="match status" value="1"/>
</dbReference>
<dbReference type="InterPro" id="IPR052177">
    <property type="entry name" value="Divisome_Glycosyl_Hydrolase"/>
</dbReference>
<dbReference type="AlphaFoldDB" id="A0A543AYW3"/>
<evidence type="ECO:0000313" key="3">
    <source>
        <dbReference type="EMBL" id="TQL77771.1"/>
    </source>
</evidence>
<dbReference type="PANTHER" id="PTHR43405:SF1">
    <property type="entry name" value="GLYCOSYL HYDROLASE DIGH"/>
    <property type="match status" value="1"/>
</dbReference>
<reference evidence="3 4" key="1">
    <citation type="submission" date="2019-06" db="EMBL/GenBank/DDBJ databases">
        <title>Sequencing the genomes of 1000 actinobacteria strains.</title>
        <authorList>
            <person name="Klenk H.-P."/>
        </authorList>
    </citation>
    <scope>NUCLEOTIDE SEQUENCE [LARGE SCALE GENOMIC DNA]</scope>
    <source>
        <strain evidence="3 4">DSM 45928</strain>
    </source>
</reference>
<dbReference type="Proteomes" id="UP000317043">
    <property type="component" value="Unassembled WGS sequence"/>
</dbReference>
<dbReference type="Gene3D" id="3.20.20.80">
    <property type="entry name" value="Glycosidases"/>
    <property type="match status" value="1"/>
</dbReference>
<dbReference type="Pfam" id="PF02638">
    <property type="entry name" value="GHL10"/>
    <property type="match status" value="1"/>
</dbReference>
<evidence type="ECO:0000313" key="4">
    <source>
        <dbReference type="Proteomes" id="UP000317043"/>
    </source>
</evidence>
<proteinExistence type="predicted"/>
<dbReference type="InterPro" id="IPR017853">
    <property type="entry name" value="GH"/>
</dbReference>
<comment type="caution">
    <text evidence="3">The sequence shown here is derived from an EMBL/GenBank/DDBJ whole genome shotgun (WGS) entry which is preliminary data.</text>
</comment>
<name>A0A543AYW3_9ACTN</name>
<keyword evidence="3" id="KW-0449">Lipoprotein</keyword>
<dbReference type="InterPro" id="IPR003790">
    <property type="entry name" value="GHL10"/>
</dbReference>
<dbReference type="EMBL" id="VFOW01000001">
    <property type="protein sequence ID" value="TQL77771.1"/>
    <property type="molecule type" value="Genomic_DNA"/>
</dbReference>
<accession>A0A543AYW3</accession>
<protein>
    <submittedName>
        <fullName evidence="3">Uncharacterized lipoprotein YddW (UPF0748 family)</fullName>
    </submittedName>
</protein>
<dbReference type="InterPro" id="IPR006311">
    <property type="entry name" value="TAT_signal"/>
</dbReference>
<dbReference type="PANTHER" id="PTHR43405">
    <property type="entry name" value="GLYCOSYL HYDROLASE DIGH"/>
    <property type="match status" value="1"/>
</dbReference>
<evidence type="ECO:0000259" key="2">
    <source>
        <dbReference type="Pfam" id="PF02638"/>
    </source>
</evidence>